<dbReference type="GO" id="GO:0005840">
    <property type="term" value="C:ribosome"/>
    <property type="evidence" value="ECO:0007669"/>
    <property type="project" value="UniProtKB-KW"/>
</dbReference>
<dbReference type="Gene3D" id="1.10.1900.20">
    <property type="entry name" value="Ribosomal protein L20"/>
    <property type="match status" value="1"/>
</dbReference>
<dbReference type="NCBIfam" id="TIGR01032">
    <property type="entry name" value="rplT_bact"/>
    <property type="match status" value="1"/>
</dbReference>
<evidence type="ECO:0000256" key="1">
    <source>
        <dbReference type="ARBA" id="ARBA00007698"/>
    </source>
</evidence>
<organism evidence="7 8">
    <name type="scientific">Candidatus Vogelbacteria bacterium CG10_big_fil_rev_8_21_14_0_10_45_14</name>
    <dbReference type="NCBI Taxonomy" id="1975042"/>
    <lineage>
        <taxon>Bacteria</taxon>
        <taxon>Candidatus Vogeliibacteriota</taxon>
    </lineage>
</organism>
<dbReference type="GO" id="GO:0006412">
    <property type="term" value="P:translation"/>
    <property type="evidence" value="ECO:0007669"/>
    <property type="project" value="InterPro"/>
</dbReference>
<dbReference type="PANTHER" id="PTHR10986">
    <property type="entry name" value="39S RIBOSOMAL PROTEIN L20"/>
    <property type="match status" value="1"/>
</dbReference>
<comment type="caution">
    <text evidence="7">The sequence shown here is derived from an EMBL/GenBank/DDBJ whole genome shotgun (WGS) entry which is preliminary data.</text>
</comment>
<evidence type="ECO:0000313" key="7">
    <source>
        <dbReference type="EMBL" id="PIR47099.1"/>
    </source>
</evidence>
<reference evidence="7 8" key="1">
    <citation type="submission" date="2017-09" db="EMBL/GenBank/DDBJ databases">
        <title>Depth-based differentiation of microbial function through sediment-hosted aquifers and enrichment of novel symbionts in the deep terrestrial subsurface.</title>
        <authorList>
            <person name="Probst A.J."/>
            <person name="Ladd B."/>
            <person name="Jarett J.K."/>
            <person name="Geller-Mcgrath D.E."/>
            <person name="Sieber C.M."/>
            <person name="Emerson J.B."/>
            <person name="Anantharaman K."/>
            <person name="Thomas B.C."/>
            <person name="Malmstrom R."/>
            <person name="Stieglmeier M."/>
            <person name="Klingl A."/>
            <person name="Woyke T."/>
            <person name="Ryan C.M."/>
            <person name="Banfield J.F."/>
        </authorList>
    </citation>
    <scope>NUCLEOTIDE SEQUENCE [LARGE SCALE GENOMIC DNA]</scope>
    <source>
        <strain evidence="7">CG10_big_fil_rev_8_21_14_0_10_45_14</strain>
    </source>
</reference>
<dbReference type="SUPFAM" id="SSF74731">
    <property type="entry name" value="Ribosomal protein L20"/>
    <property type="match status" value="1"/>
</dbReference>
<dbReference type="Gene3D" id="6.10.160.10">
    <property type="match status" value="1"/>
</dbReference>
<sequence length="114" mass="13280">MPRVKRGVIKKKSKKKLLSQTKGYTFGRKSKKGLATEAYLHAGKYARQHRHKKKRDFRTLWNIKINASARQDGFSYSEFMNSLKKREIALDRKVLAHLAENMPTTFSRIIAQSK</sequence>
<dbReference type="HAMAP" id="MF_00382">
    <property type="entry name" value="Ribosomal_bL20"/>
    <property type="match status" value="1"/>
</dbReference>
<evidence type="ECO:0000256" key="6">
    <source>
        <dbReference type="RuleBase" id="RU000560"/>
    </source>
</evidence>
<name>A0A2H0RKP3_9BACT</name>
<dbReference type="GO" id="GO:0000027">
    <property type="term" value="P:ribosomal large subunit assembly"/>
    <property type="evidence" value="ECO:0007669"/>
    <property type="project" value="UniProtKB-UniRule"/>
</dbReference>
<dbReference type="GO" id="GO:0019843">
    <property type="term" value="F:rRNA binding"/>
    <property type="evidence" value="ECO:0007669"/>
    <property type="project" value="UniProtKB-UniRule"/>
</dbReference>
<dbReference type="Pfam" id="PF00453">
    <property type="entry name" value="Ribosomal_L20"/>
    <property type="match status" value="1"/>
</dbReference>
<dbReference type="EMBL" id="PCYL01000007">
    <property type="protein sequence ID" value="PIR47099.1"/>
    <property type="molecule type" value="Genomic_DNA"/>
</dbReference>
<keyword evidence="2 5" id="KW-0689">Ribosomal protein</keyword>
<dbReference type="InterPro" id="IPR005813">
    <property type="entry name" value="Ribosomal_bL20"/>
</dbReference>
<comment type="similarity">
    <text evidence="1 5 6">Belongs to the bacterial ribosomal protein bL20 family.</text>
</comment>
<evidence type="ECO:0000256" key="4">
    <source>
        <dbReference type="ARBA" id="ARBA00035172"/>
    </source>
</evidence>
<keyword evidence="3 5" id="KW-0687">Ribonucleoprotein</keyword>
<dbReference type="PRINTS" id="PR00062">
    <property type="entry name" value="RIBOSOMALL20"/>
</dbReference>
<evidence type="ECO:0000256" key="5">
    <source>
        <dbReference type="HAMAP-Rule" id="MF_00382"/>
    </source>
</evidence>
<evidence type="ECO:0000313" key="8">
    <source>
        <dbReference type="Proteomes" id="UP000230833"/>
    </source>
</evidence>
<dbReference type="CDD" id="cd07026">
    <property type="entry name" value="Ribosomal_L20"/>
    <property type="match status" value="1"/>
</dbReference>
<dbReference type="GO" id="GO:0003735">
    <property type="term" value="F:structural constituent of ribosome"/>
    <property type="evidence" value="ECO:0007669"/>
    <property type="project" value="InterPro"/>
</dbReference>
<dbReference type="InterPro" id="IPR035566">
    <property type="entry name" value="Ribosomal_protein_bL20_C"/>
</dbReference>
<proteinExistence type="inferred from homology"/>
<dbReference type="Proteomes" id="UP000230833">
    <property type="component" value="Unassembled WGS sequence"/>
</dbReference>
<gene>
    <name evidence="5 7" type="primary">rplT</name>
    <name evidence="7" type="ORF">COV07_00830</name>
</gene>
<evidence type="ECO:0000256" key="3">
    <source>
        <dbReference type="ARBA" id="ARBA00023274"/>
    </source>
</evidence>
<accession>A0A2H0RKP3</accession>
<dbReference type="AlphaFoldDB" id="A0A2H0RKP3"/>
<keyword evidence="5 6" id="KW-0699">rRNA-binding</keyword>
<dbReference type="GO" id="GO:1990904">
    <property type="term" value="C:ribonucleoprotein complex"/>
    <property type="evidence" value="ECO:0007669"/>
    <property type="project" value="UniProtKB-KW"/>
</dbReference>
<dbReference type="FunFam" id="1.10.1900.20:FF:000001">
    <property type="entry name" value="50S ribosomal protein L20"/>
    <property type="match status" value="1"/>
</dbReference>
<evidence type="ECO:0000256" key="2">
    <source>
        <dbReference type="ARBA" id="ARBA00022980"/>
    </source>
</evidence>
<protein>
    <recommendedName>
        <fullName evidence="4 5">Large ribosomal subunit protein bL20</fullName>
    </recommendedName>
</protein>
<keyword evidence="5 6" id="KW-0694">RNA-binding</keyword>
<comment type="function">
    <text evidence="5 6">Binds directly to 23S ribosomal RNA and is necessary for the in vitro assembly process of the 50S ribosomal subunit. It is not involved in the protein synthesizing functions of that subunit.</text>
</comment>